<dbReference type="EMBL" id="RCNT01000007">
    <property type="protein sequence ID" value="RMA41533.1"/>
    <property type="molecule type" value="Genomic_DNA"/>
</dbReference>
<organism evidence="6 7">
    <name type="scientific">Rhodophyticola porphyridii</name>
    <dbReference type="NCBI Taxonomy" id="1852017"/>
    <lineage>
        <taxon>Bacteria</taxon>
        <taxon>Pseudomonadati</taxon>
        <taxon>Pseudomonadota</taxon>
        <taxon>Alphaproteobacteria</taxon>
        <taxon>Rhodobacterales</taxon>
        <taxon>Roseobacteraceae</taxon>
        <taxon>Rhodophyticola</taxon>
    </lineage>
</organism>
<accession>A0A3L9Y5D2</accession>
<keyword evidence="3" id="KW-0378">Hydrolase</keyword>
<evidence type="ECO:0000313" key="6">
    <source>
        <dbReference type="EMBL" id="RMA41533.1"/>
    </source>
</evidence>
<dbReference type="GO" id="GO:0046872">
    <property type="term" value="F:metal ion binding"/>
    <property type="evidence" value="ECO:0007669"/>
    <property type="project" value="UniProtKB-KW"/>
</dbReference>
<protein>
    <submittedName>
        <fullName evidence="6">Succinate dehydrogenase</fullName>
    </submittedName>
</protein>
<evidence type="ECO:0000256" key="2">
    <source>
        <dbReference type="ARBA" id="ARBA00022723"/>
    </source>
</evidence>
<dbReference type="Gene3D" id="3.40.630.10">
    <property type="entry name" value="Zn peptidases"/>
    <property type="match status" value="1"/>
</dbReference>
<feature type="domain" description="Succinylglutamate desuccinylase/Aspartoacylase catalytic" evidence="5">
    <location>
        <begin position="34"/>
        <end position="214"/>
    </location>
</feature>
<evidence type="ECO:0000259" key="5">
    <source>
        <dbReference type="Pfam" id="PF24827"/>
    </source>
</evidence>
<dbReference type="InterPro" id="IPR053138">
    <property type="entry name" value="N-alpha-Ac-DABA_deacetylase"/>
</dbReference>
<dbReference type="GO" id="GO:0016811">
    <property type="term" value="F:hydrolase activity, acting on carbon-nitrogen (but not peptide) bonds, in linear amides"/>
    <property type="evidence" value="ECO:0007669"/>
    <property type="project" value="InterPro"/>
</dbReference>
<proteinExistence type="predicted"/>
<keyword evidence="7" id="KW-1185">Reference proteome</keyword>
<evidence type="ECO:0000256" key="4">
    <source>
        <dbReference type="ARBA" id="ARBA00022833"/>
    </source>
</evidence>
<gene>
    <name evidence="6" type="ORF">D9R08_14575</name>
</gene>
<comment type="caution">
    <text evidence="6">The sequence shown here is derived from an EMBL/GenBank/DDBJ whole genome shotgun (WGS) entry which is preliminary data.</text>
</comment>
<name>A0A3L9Y5D2_9RHOB</name>
<dbReference type="AlphaFoldDB" id="A0A3L9Y5D2"/>
<dbReference type="PIRSF" id="PIRSF039012">
    <property type="entry name" value="ASP"/>
    <property type="match status" value="1"/>
</dbReference>
<dbReference type="Pfam" id="PF24827">
    <property type="entry name" value="AstE_AspA_cat"/>
    <property type="match status" value="1"/>
</dbReference>
<keyword evidence="4" id="KW-0862">Zinc</keyword>
<dbReference type="InterPro" id="IPR043795">
    <property type="entry name" value="N-alpha-Ac-DABA-like"/>
</dbReference>
<dbReference type="RefSeq" id="WP_121898792.1">
    <property type="nucleotide sequence ID" value="NZ_CP159473.1"/>
</dbReference>
<reference evidence="6 7" key="1">
    <citation type="submission" date="2018-10" db="EMBL/GenBank/DDBJ databases">
        <authorList>
            <person name="Jung H.S."/>
            <person name="Jeon C.O."/>
        </authorList>
    </citation>
    <scope>NUCLEOTIDE SEQUENCE [LARGE SCALE GENOMIC DNA]</scope>
    <source>
        <strain evidence="6 7">MA-7-27</strain>
    </source>
</reference>
<dbReference type="OrthoDB" id="9782876at2"/>
<sequence length="313" mass="33715">MVKEIVRHTPKVTTLADGTDAVLHMTDLVGEEAGPLVGISASVHGNENCGSQAILDLFRILQTMKIKGRIRLLPVVNARAMTVNARFNPIDHLDLNRQFPGDPNGTFSQQLAAALTREFLGKIDMHIDLHSGTDRPTVDYVYLLNDEGLSRAFGSKLLYRPDDGKQGTTFSGTTKEVTMPRGIPATVIELGGGIVDQGPYIERIVAGVLNMLRHAGVIEGEEAAPGEQIVVNEIAGIRPTTGGWIEPLSPPLGEPVNGGAPLFRVVSPYTFEVLEEVSAPFENGIMIMGHLTRNLVEAGDYGWMVGNLEGSTL</sequence>
<evidence type="ECO:0000256" key="1">
    <source>
        <dbReference type="ARBA" id="ARBA00001947"/>
    </source>
</evidence>
<evidence type="ECO:0000256" key="3">
    <source>
        <dbReference type="ARBA" id="ARBA00022801"/>
    </source>
</evidence>
<dbReference type="InterPro" id="IPR055438">
    <property type="entry name" value="AstE_AspA_cat"/>
</dbReference>
<dbReference type="SUPFAM" id="SSF53187">
    <property type="entry name" value="Zn-dependent exopeptidases"/>
    <property type="match status" value="1"/>
</dbReference>
<comment type="cofactor">
    <cofactor evidence="1">
        <name>Zn(2+)</name>
        <dbReference type="ChEBI" id="CHEBI:29105"/>
    </cofactor>
</comment>
<dbReference type="PANTHER" id="PTHR37326:SF1">
    <property type="entry name" value="BLL3975 PROTEIN"/>
    <property type="match status" value="1"/>
</dbReference>
<dbReference type="CDD" id="cd06230">
    <property type="entry name" value="M14_ASTE_ASPA_like"/>
    <property type="match status" value="1"/>
</dbReference>
<evidence type="ECO:0000313" key="7">
    <source>
        <dbReference type="Proteomes" id="UP000281343"/>
    </source>
</evidence>
<dbReference type="PANTHER" id="PTHR37326">
    <property type="entry name" value="BLL3975 PROTEIN"/>
    <property type="match status" value="1"/>
</dbReference>
<dbReference type="GO" id="GO:0016788">
    <property type="term" value="F:hydrolase activity, acting on ester bonds"/>
    <property type="evidence" value="ECO:0007669"/>
    <property type="project" value="InterPro"/>
</dbReference>
<keyword evidence="2" id="KW-0479">Metal-binding</keyword>
<dbReference type="Proteomes" id="UP000281343">
    <property type="component" value="Unassembled WGS sequence"/>
</dbReference>